<dbReference type="FunFam" id="1.10.287.2620:FF:000001">
    <property type="entry name" value="Cytoplasmic dynein heavy chain 1"/>
    <property type="match status" value="1"/>
</dbReference>
<dbReference type="Gene3D" id="1.20.58.1120">
    <property type="match status" value="1"/>
</dbReference>
<comment type="subunit">
    <text evidence="3">Consists of at least two heavy chains and a number of intermediate and light chains.</text>
</comment>
<name>A0A316VRD1_9BASI</name>
<dbReference type="InterPro" id="IPR035699">
    <property type="entry name" value="AAA_6"/>
</dbReference>
<evidence type="ECO:0000256" key="7">
    <source>
        <dbReference type="ARBA" id="ARBA00022737"/>
    </source>
</evidence>
<dbReference type="Pfam" id="PF08393">
    <property type="entry name" value="DHC_N2"/>
    <property type="match status" value="1"/>
</dbReference>
<feature type="region of interest" description="Disordered" evidence="15">
    <location>
        <begin position="166"/>
        <end position="192"/>
    </location>
</feature>
<dbReference type="GeneID" id="37036528"/>
<protein>
    <recommendedName>
        <fullName evidence="4">Dynein heavy chain, cytoplasmic</fullName>
    </recommendedName>
    <alternativeName>
        <fullName evidence="14">Dynein heavy chain, cytosolic</fullName>
    </alternativeName>
</protein>
<keyword evidence="6" id="KW-0493">Microtubule</keyword>
<dbReference type="PANTHER" id="PTHR46532">
    <property type="entry name" value="MALE FERTILITY FACTOR KL5"/>
    <property type="match status" value="1"/>
</dbReference>
<dbReference type="SMART" id="SM00382">
    <property type="entry name" value="AAA"/>
    <property type="match status" value="4"/>
</dbReference>
<dbReference type="FunFam" id="3.40.50.300:FF:000517">
    <property type="entry name" value="Cytoplasmic dynein heavy chain 1"/>
    <property type="match status" value="1"/>
</dbReference>
<dbReference type="Pfam" id="PF12775">
    <property type="entry name" value="AAA_7"/>
    <property type="match status" value="1"/>
</dbReference>
<evidence type="ECO:0000256" key="5">
    <source>
        <dbReference type="ARBA" id="ARBA00022490"/>
    </source>
</evidence>
<evidence type="ECO:0000256" key="6">
    <source>
        <dbReference type="ARBA" id="ARBA00022701"/>
    </source>
</evidence>
<dbReference type="Pfam" id="PF22597">
    <property type="entry name" value="DYN_lid"/>
    <property type="match status" value="1"/>
</dbReference>
<dbReference type="Gene3D" id="1.20.140.100">
    <property type="entry name" value="Dynein heavy chain, N-terminal domain 2"/>
    <property type="match status" value="1"/>
</dbReference>
<keyword evidence="13" id="KW-0206">Cytoskeleton</keyword>
<evidence type="ECO:0000256" key="14">
    <source>
        <dbReference type="ARBA" id="ARBA00033439"/>
    </source>
</evidence>
<proteinExistence type="inferred from homology"/>
<feature type="domain" description="AAA+ ATPase" evidence="16">
    <location>
        <begin position="2292"/>
        <end position="2427"/>
    </location>
</feature>
<accession>A0A316VRD1</accession>
<feature type="compositionally biased region" description="Basic and acidic residues" evidence="15">
    <location>
        <begin position="177"/>
        <end position="186"/>
    </location>
</feature>
<dbReference type="EMBL" id="KZ819431">
    <property type="protein sequence ID" value="PWN40072.1"/>
    <property type="molecule type" value="Genomic_DNA"/>
</dbReference>
<dbReference type="InterPro" id="IPR042228">
    <property type="entry name" value="Dynein_linker_3"/>
</dbReference>
<dbReference type="Pfam" id="PF12780">
    <property type="entry name" value="AAA_8"/>
    <property type="match status" value="1"/>
</dbReference>
<sequence length="3176" mass="355632">MAAADGGLPPSASIMSLNSNANGAAGSRASISRFPIALIRAYLELLLPVVMAATPAALEESLFSSSLGDVDDDAKGDGWHSVASAFATDPSTMTVYIDKVRRDTSGSGSDGLFEYRLDTHPTYSPRHVSSIALIKRAGALDPALPLQQQVHVLSLFGPASEAGRHASAEGVAAAPELGREDGRGGEEEGTTINIRESPYEALHSVVHHVMAPWFDAYVSSKEDDSKTSAAKAAKPKSKDADARIGVPMAKRKFAELELSLLHLQQNVEIPEVYLSCHPQVRATVERCQAAKSKATVEEVRPSSLLQDSTFLNQLQSDVNNWVKEVQLVTRLDRDVSSGTASQEINFWLSMERAQDHIEQQLRSEPITLTLDILKHAKRFHATVSFLADTGLKDCTEKVQAYNILMKEFPLDSLLSATDFDKCIDAVQAVFNHLNKKMRVSPYPVKRALPLVEAISRDVNDAVLKILGAQRVMYQDFSRFCDTMQGAGDVFATWDDVMREFVNIAREVTRKRSEKFMPIKINPAHAKLRERLNYLSAFRKTHEQLRVMVTSGRGIALAASGGQTGLNTSGIARTQASAHAFSGIQMADEITDAFDVVKVVDVLDVTDEGTAIWSAAESAYNERVARVENGLIARLRDLLGQAKNAREMLRVLSQFNTLFVRPKVRGAVQEYQQQLLNSVKSDIAGLHDKFKAQYRPSEANHMSQLRDIPEIAGAIIWARQIERQLMVYMKRVEDVLGKGWELYAEGQKLRSESETFSRKLDTRPLFDGWLHDINRRDMTISGRLFEVSRNRATGQYSLGVNFDPQVIALFKEVRHLSWLGFQIPHLINNLARDAKRVYPYAVSLMETVRTYNQTCAQVREHPRIACLLARTQTDVHNLITSGTTLRWEHFANAYESHRAIAAYLPASSTAGDGLRDNKQVSYVRAFASAVSVFQDQTNALINMNGETSILVDELASCTYTRSAFAERLAKIQKTIDRLNLDGYPNLDDWVAELDARIEQVLMERLRLISIAWCEEFARSEETREGGSAGAAHRENGAPGGRHRRRDVKENRLSPAEKAALERDHVELSPVTHEIRIRNQIIYLDPPIEHARASWFTQLHDVLGVACGLRRVQSARYEMGVQMQKLARDVTTADVTYAGLLTRFEDTTLSRPFALIEAKVQEVGRYVAKWLRFQNLWDLEAEHVYATLGDSLARWQQLLAGIRKTRATFDTSDTQRAFGMAVIDYEQVQSKVNAKYDAWQRDVLNRFGTKLAAEMRETYAAIRKARYDLEQHSIESSSTAQTVTFITFVTDLKRQTKKWSPQMSIFATGQKTLERQRYMFSQDWLYADQVEGEWSAFNEILARKNSSIQEQLAGLQMKIIAEDKIVSDKIAVLVTEWEQQKPIEGTLKADTALNTISLFEGRVARLCDDRDLVIRAKEALDLEHTPDDRVEPVQEELRDLKAVWTALSGTWSQLSELRDSSWNNVQPRKLRQQLDGLLNQTKDMPSRMRQYAAFEYVQNILRDLLKSNALISELKSEAMRERHWRALFKQLQVSTPYSPTSMTLGIVWDLGLKRHEQAIKAVIMQAQGEMALEEFLKEVRERWTSYDLDLVNYQNRCRLVRGWDQLFQSAGDHLSALKSMANSPHYKVFEEEAALWESRLSQVSALFELLRDVQRRWVDCGGIFSGPEMRHILPVETSRFQVVDTEFLTITKRINKSPYVLDVINIPSINQSLDRLHDLLDKIQRALGAFLEKQRNVFPRFYFLGDEDLLSLLGSSKDVMRVGTYIAKMWQGVASVIFSDDSSLIGVRSPQDEYVELTRSVPTAGIAVHEWLQGLETELRKSVAFASEAALANLAMFFTPSSFEAEKLVDWIERHIGQTTILVLGIQWTKLVEHSLQEGKDGLSAVLNLVESALDALADSVVQDLPALKRKKIENLLVELVHERDVLRDLVSHGTKTSDDWRWQSQMRYYSETSTGTGNAPSARIEMADASFSYGFNYTGVPDPMVITPLTTKAFGVFTQALKQSLAGRSEGPAGTGKTETVSLLGRRLGREVIVTCCGEEFDAKSISRGLLGCARVGSWAAFDEINRLSPNVLSSISEDILSWQSARRQGGGAMLSGQSVELTPGAAVFITLNPTYIGRATLPRSLTRLFRTVVMAQPDRQQIIQVLLYAVGFRSAELLARKLDPFFHLLESTLSKRSHYDLNSLRSIKATLAAAGQVKRAQGTQEASGQTVDVVEQSLAVSAVMGVIVPKLVGEDVALLGALLDDVFPGIQYQPPALDELRKHISDVCLERHLVCDGVWLDKIIQLYEIQRISHGVMLVGPSGTGKSVAWSVLLEALHRLEGIDGVSYVMDPKAVSKDGLYGTLDVTTREWTDGLFTNVLRRIVDNVRGESAKRHWIVFDGDVDPVWVENLNSVLDDNKLLTLPNGERIDLPSNVRVMFEVEHLRFATPATVSRCGMIWFSEESVTPAMLYKNYFGHLRARPLGAADDDDLAPSTARRDVASGSGDSPASAELVTQRIVADAIETFFAPQSLIDTALARAEDFFHIMPFTASRALTTLFSLINKTVRNVFDYNQQHPDFPLAPAQIGAYATKRLVVSVVWSFTGDAKLHVRAEMGEFLASQTGVDMPPLDNGASLIDFDVQVATAEWFEWTTRVPTIEIETHAVASADVVIPTMDTVRHEEVLYSWLSEHKPLMLCGPPGSGKTMTLFAALRKLPDQEVVGLNFSSATTPELILKTFDQHCEYRKTPNGVILAPKQIGRWIVLFCDEINLPATDQYGTQRVISFLRQLVERGGFWRTSDLAWVTLERIQFVGACNPPTDAGRVPLSQRFLRHAPLVMVDYPGEVSLNQIYGTFNRALLKLAPNLRGYAEALTSAMVDFYLASQSRFTPDMQAHYVYSPRELSRWVRGLYEYLKPVDDTITVEGLVRIWAHEGLRLFRDRLVGEDEKEWTDSQLDAVALARFPTVDQNLALARPIIYSNWLTRNTSSVALPDLRAHTVARLAQYSEEELETRLVLHDSVMALATSVDRVLRQRQGHLLLIGSSGSGRTTVTRFVAWLVGLSVFTISPSRRYGMADFDEDLRGILRRAGTQGEKLCFIIDESQVRDPAFLERMNTLLANAEIPGLFEGDEYSALMTACKEGSQRDGLMLDSPDELYSWFSSEISKNLHVVFTFNPEQGVGSRAATSPALFNRAVLIFL</sequence>
<evidence type="ECO:0000256" key="13">
    <source>
        <dbReference type="ARBA" id="ARBA00023212"/>
    </source>
</evidence>
<comment type="similarity">
    <text evidence="2">Belongs to the dynein heavy chain family.</text>
</comment>
<dbReference type="GO" id="GO:0051959">
    <property type="term" value="F:dynein light intermediate chain binding"/>
    <property type="evidence" value="ECO:0007669"/>
    <property type="project" value="InterPro"/>
</dbReference>
<feature type="region of interest" description="Disordered" evidence="15">
    <location>
        <begin position="2469"/>
        <end position="2488"/>
    </location>
</feature>
<evidence type="ECO:0000256" key="8">
    <source>
        <dbReference type="ARBA" id="ARBA00022741"/>
    </source>
</evidence>
<dbReference type="Proteomes" id="UP000245783">
    <property type="component" value="Unassembled WGS sequence"/>
</dbReference>
<keyword evidence="8" id="KW-0547">Nucleotide-binding</keyword>
<feature type="domain" description="AAA+ ATPase" evidence="16">
    <location>
        <begin position="2005"/>
        <end position="2138"/>
    </location>
</feature>
<dbReference type="InParanoid" id="A0A316VRD1"/>
<dbReference type="Pfam" id="PF08385">
    <property type="entry name" value="DHC_N1"/>
    <property type="match status" value="1"/>
</dbReference>
<evidence type="ECO:0000256" key="1">
    <source>
        <dbReference type="ARBA" id="ARBA00004245"/>
    </source>
</evidence>
<dbReference type="InterPro" id="IPR054354">
    <property type="entry name" value="DYNC2H1-like_lid"/>
</dbReference>
<dbReference type="Gene3D" id="3.20.180.20">
    <property type="entry name" value="Dynein heavy chain, N-terminal domain 2"/>
    <property type="match status" value="1"/>
</dbReference>
<feature type="domain" description="AAA+ ATPase" evidence="16">
    <location>
        <begin position="3012"/>
        <end position="3173"/>
    </location>
</feature>
<evidence type="ECO:0000313" key="18">
    <source>
        <dbReference type="Proteomes" id="UP000245783"/>
    </source>
</evidence>
<dbReference type="CDD" id="cd00009">
    <property type="entry name" value="AAA"/>
    <property type="match status" value="2"/>
</dbReference>
<keyword evidence="11" id="KW-0175">Coiled coil</keyword>
<dbReference type="RefSeq" id="XP_025367232.1">
    <property type="nucleotide sequence ID" value="XM_025514658.1"/>
</dbReference>
<keyword evidence="12" id="KW-0505">Motor protein</keyword>
<dbReference type="InterPro" id="IPR027417">
    <property type="entry name" value="P-loop_NTPase"/>
</dbReference>
<dbReference type="GO" id="GO:0005874">
    <property type="term" value="C:microtubule"/>
    <property type="evidence" value="ECO:0007669"/>
    <property type="project" value="UniProtKB-KW"/>
</dbReference>
<evidence type="ECO:0000256" key="9">
    <source>
        <dbReference type="ARBA" id="ARBA00022840"/>
    </source>
</evidence>
<dbReference type="GO" id="GO:0045505">
    <property type="term" value="F:dynein intermediate chain binding"/>
    <property type="evidence" value="ECO:0007669"/>
    <property type="project" value="InterPro"/>
</dbReference>
<dbReference type="Gene3D" id="1.10.8.710">
    <property type="match status" value="1"/>
</dbReference>
<dbReference type="GO" id="GO:0007018">
    <property type="term" value="P:microtubule-based movement"/>
    <property type="evidence" value="ECO:0007669"/>
    <property type="project" value="InterPro"/>
</dbReference>
<organism evidence="17 18">
    <name type="scientific">Ceraceosorus guamensis</name>
    <dbReference type="NCBI Taxonomy" id="1522189"/>
    <lineage>
        <taxon>Eukaryota</taxon>
        <taxon>Fungi</taxon>
        <taxon>Dikarya</taxon>
        <taxon>Basidiomycota</taxon>
        <taxon>Ustilaginomycotina</taxon>
        <taxon>Exobasidiomycetes</taxon>
        <taxon>Ceraceosorales</taxon>
        <taxon>Ceraceosoraceae</taxon>
        <taxon>Ceraceosorus</taxon>
    </lineage>
</organism>
<keyword evidence="7" id="KW-0677">Repeat</keyword>
<dbReference type="InterPro" id="IPR013602">
    <property type="entry name" value="Dynein_heavy_linker"/>
</dbReference>
<evidence type="ECO:0000256" key="3">
    <source>
        <dbReference type="ARBA" id="ARBA00011655"/>
    </source>
</evidence>
<dbReference type="FunFam" id="1.20.140.100:FF:000002">
    <property type="entry name" value="Cytoplasmic dynein heavy chain 1"/>
    <property type="match status" value="1"/>
</dbReference>
<dbReference type="InterPro" id="IPR024317">
    <property type="entry name" value="Dynein_heavy_chain_D4_dom"/>
</dbReference>
<dbReference type="Gene3D" id="3.40.50.300">
    <property type="entry name" value="P-loop containing nucleotide triphosphate hydrolases"/>
    <property type="match status" value="3"/>
</dbReference>
<reference evidence="17 18" key="1">
    <citation type="journal article" date="2018" name="Mol. Biol. Evol.">
        <title>Broad Genomic Sampling Reveals a Smut Pathogenic Ancestry of the Fungal Clade Ustilaginomycotina.</title>
        <authorList>
            <person name="Kijpornyongpan T."/>
            <person name="Mondo S.J."/>
            <person name="Barry K."/>
            <person name="Sandor L."/>
            <person name="Lee J."/>
            <person name="Lipzen A."/>
            <person name="Pangilinan J."/>
            <person name="LaButti K."/>
            <person name="Hainaut M."/>
            <person name="Henrissat B."/>
            <person name="Grigoriev I.V."/>
            <person name="Spatafora J.W."/>
            <person name="Aime M.C."/>
        </authorList>
    </citation>
    <scope>NUCLEOTIDE SEQUENCE [LARGE SCALE GENOMIC DNA]</scope>
    <source>
        <strain evidence="17 18">MCA 4658</strain>
    </source>
</reference>
<evidence type="ECO:0000256" key="15">
    <source>
        <dbReference type="SAM" id="MobiDB-lite"/>
    </source>
</evidence>
<keyword evidence="18" id="KW-1185">Reference proteome</keyword>
<feature type="domain" description="AAA+ ATPase" evidence="16">
    <location>
        <begin position="2669"/>
        <end position="2824"/>
    </location>
</feature>
<evidence type="ECO:0000259" key="16">
    <source>
        <dbReference type="SMART" id="SM00382"/>
    </source>
</evidence>
<dbReference type="SUPFAM" id="SSF52540">
    <property type="entry name" value="P-loop containing nucleoside triphosphate hydrolases"/>
    <property type="match status" value="4"/>
</dbReference>
<dbReference type="InterPro" id="IPR013594">
    <property type="entry name" value="Dynein_heavy_tail"/>
</dbReference>
<dbReference type="Gene3D" id="1.20.920.30">
    <property type="match status" value="1"/>
</dbReference>
<dbReference type="STRING" id="1522189.A0A316VRD1"/>
<dbReference type="InterPro" id="IPR041466">
    <property type="entry name" value="Dynein_AAA5_ext"/>
</dbReference>
<evidence type="ECO:0000256" key="11">
    <source>
        <dbReference type="ARBA" id="ARBA00023054"/>
    </source>
</evidence>
<dbReference type="InterPro" id="IPR003593">
    <property type="entry name" value="AAA+_ATPase"/>
</dbReference>
<dbReference type="Gene3D" id="1.10.287.2620">
    <property type="match status" value="1"/>
</dbReference>
<evidence type="ECO:0000313" key="17">
    <source>
        <dbReference type="EMBL" id="PWN40072.1"/>
    </source>
</evidence>
<evidence type="ECO:0000256" key="10">
    <source>
        <dbReference type="ARBA" id="ARBA00023017"/>
    </source>
</evidence>
<keyword evidence="5" id="KW-0963">Cytoplasm</keyword>
<dbReference type="OrthoDB" id="447173at2759"/>
<dbReference type="Pfam" id="PF17852">
    <property type="entry name" value="Dynein_AAA_lid"/>
    <property type="match status" value="1"/>
</dbReference>
<dbReference type="FunCoup" id="A0A316VRD1">
    <property type="interactions" value="365"/>
</dbReference>
<dbReference type="PANTHER" id="PTHR46532:SF4">
    <property type="entry name" value="AAA+ ATPASE DOMAIN-CONTAINING PROTEIN"/>
    <property type="match status" value="1"/>
</dbReference>
<evidence type="ECO:0000256" key="2">
    <source>
        <dbReference type="ARBA" id="ARBA00008887"/>
    </source>
</evidence>
<comment type="subcellular location">
    <subcellularLocation>
        <location evidence="1">Cytoplasm</location>
        <location evidence="1">Cytoskeleton</location>
    </subcellularLocation>
</comment>
<evidence type="ECO:0000256" key="4">
    <source>
        <dbReference type="ARBA" id="ARBA00022197"/>
    </source>
</evidence>
<dbReference type="GO" id="GO:0005524">
    <property type="term" value="F:ATP binding"/>
    <property type="evidence" value="ECO:0007669"/>
    <property type="project" value="UniProtKB-KW"/>
</dbReference>
<feature type="region of interest" description="Disordered" evidence="15">
    <location>
        <begin position="1022"/>
        <end position="1054"/>
    </location>
</feature>
<keyword evidence="10" id="KW-0243">Dynein</keyword>
<dbReference type="Pfam" id="PF12774">
    <property type="entry name" value="AAA_6"/>
    <property type="match status" value="1"/>
</dbReference>
<keyword evidence="9" id="KW-0067">ATP-binding</keyword>
<dbReference type="GO" id="GO:0005858">
    <property type="term" value="C:axonemal dynein complex"/>
    <property type="evidence" value="ECO:0007669"/>
    <property type="project" value="TreeGrafter"/>
</dbReference>
<dbReference type="InterPro" id="IPR026983">
    <property type="entry name" value="DHC"/>
</dbReference>
<gene>
    <name evidence="17" type="ORF">IE81DRAFT_325915</name>
</gene>
<dbReference type="InterPro" id="IPR042222">
    <property type="entry name" value="Dynein_2_N"/>
</dbReference>
<dbReference type="Gene3D" id="1.10.472.130">
    <property type="match status" value="1"/>
</dbReference>
<evidence type="ECO:0000256" key="12">
    <source>
        <dbReference type="ARBA" id="ARBA00023175"/>
    </source>
</evidence>
<dbReference type="InterPro" id="IPR043157">
    <property type="entry name" value="Dynein_AAA1S"/>
</dbReference>